<dbReference type="GO" id="GO:0005524">
    <property type="term" value="F:ATP binding"/>
    <property type="evidence" value="ECO:0007669"/>
    <property type="project" value="UniProtKB-KW"/>
</dbReference>
<dbReference type="PANTHER" id="PTHR11638">
    <property type="entry name" value="ATP-DEPENDENT CLP PROTEASE"/>
    <property type="match status" value="1"/>
</dbReference>
<dbReference type="AlphaFoldDB" id="A0A2K9P577"/>
<dbReference type="SUPFAM" id="SSF52540">
    <property type="entry name" value="P-loop containing nucleoside triphosphate hydrolases"/>
    <property type="match status" value="2"/>
</dbReference>
<evidence type="ECO:0000313" key="8">
    <source>
        <dbReference type="EMBL" id="AUO20404.1"/>
    </source>
</evidence>
<feature type="coiled-coil region" evidence="4">
    <location>
        <begin position="420"/>
        <end position="447"/>
    </location>
</feature>
<dbReference type="CDD" id="cd19499">
    <property type="entry name" value="RecA-like_ClpB_Hsp104-like"/>
    <property type="match status" value="1"/>
</dbReference>
<keyword evidence="2 8" id="KW-0067">ATP-binding</keyword>
<dbReference type="Gene3D" id="3.40.50.300">
    <property type="entry name" value="P-loop containing nucleotide triphosphate hydrolases"/>
    <property type="match status" value="2"/>
</dbReference>
<feature type="domain" description="AAA+ ATPase" evidence="6">
    <location>
        <begin position="543"/>
        <end position="706"/>
    </location>
</feature>
<gene>
    <name evidence="8" type="ORF">B9O19_02264</name>
</gene>
<evidence type="ECO:0000259" key="6">
    <source>
        <dbReference type="SMART" id="SM00382"/>
    </source>
</evidence>
<dbReference type="SMART" id="SM01086">
    <property type="entry name" value="ClpB_D2-small"/>
    <property type="match status" value="1"/>
</dbReference>
<dbReference type="Proteomes" id="UP000235589">
    <property type="component" value="Chromosome"/>
</dbReference>
<dbReference type="Pfam" id="PF17871">
    <property type="entry name" value="AAA_lid_9"/>
    <property type="match status" value="1"/>
</dbReference>
<dbReference type="InterPro" id="IPR028299">
    <property type="entry name" value="ClpA/B_CS2"/>
</dbReference>
<feature type="region of interest" description="Disordered" evidence="5">
    <location>
        <begin position="98"/>
        <end position="134"/>
    </location>
</feature>
<dbReference type="InterPro" id="IPR027417">
    <property type="entry name" value="P-loop_NTPase"/>
</dbReference>
<dbReference type="GO" id="GO:0006508">
    <property type="term" value="P:proteolysis"/>
    <property type="evidence" value="ECO:0007669"/>
    <property type="project" value="UniProtKB-KW"/>
</dbReference>
<keyword evidence="4" id="KW-0175">Coiled coil</keyword>
<dbReference type="KEGG" id="mpec:B9O19_02264"/>
<evidence type="ECO:0000256" key="2">
    <source>
        <dbReference type="ARBA" id="ARBA00022840"/>
    </source>
</evidence>
<feature type="region of interest" description="Disordered" evidence="5">
    <location>
        <begin position="149"/>
        <end position="180"/>
    </location>
</feature>
<dbReference type="InterPro" id="IPR003959">
    <property type="entry name" value="ATPase_AAA_core"/>
</dbReference>
<dbReference type="CDD" id="cd00009">
    <property type="entry name" value="AAA"/>
    <property type="match status" value="1"/>
</dbReference>
<evidence type="ECO:0000256" key="1">
    <source>
        <dbReference type="ARBA" id="ARBA00022741"/>
    </source>
</evidence>
<sequence>MLCCRCKKNLAVVYISKLNPDGTQNNEGYCLSCAKELNLGPVESILDKMGVDPEEMDRLNTEMKSMFDEMGDDFDLGESIDLLRQELGGDADIISLTEADDSEEAQEDDQEVSDDSDNTKEENNTPDSEEKMSRSIQRNPFEFMSRFMNSNSESQSGEPGKAGPRRTKEKKNSKKKMLDTYGVNLTEKAKKGEIDAVIGREREIERTIQILNRRTKNNPCLIGEPGVGKTAIAEGLALKIVEGEVPQKLLNYEIYLLDMTSVIAGTQFRGQFESRLRNIIEEVKKAGNIILVIDEIHTIASAGDAEGGMNAGNILKPALSKGEIQVIGATTIDEYRKYIEKDSALERRFQMVMVEEPTVEETIEILKGIKGYYEDYHNVKITDDIIRTATVLAERYIQDRFLPDKAIDVIDEAASKVNLNNNELIELVKLQQELKETQDAKDKAAAEDDYKKAADLKVQEIQLQSKISEVEKASIKYLEAEDVASVIENWTKIPVKHISEYESERLVGLEDRLHKGVIGQNEAVNGVASAIRRKRAGISLKRRPVSFIFVGPTGVGKTELAKQIAREVFDGEDALIRLDMSEYMEKHSVSKLIGSPPGYVGYDEAGQLTEKIRRKPYSVILLDEIEKAHADVFNMLLQILDDGRITDSHGKVVSFENTIIIMTSNAGSDKKSNVVGFNEDEEATHIKIDRALKELFRPEFLNRVDEIIIFKELEKEELIKIIDLMLHDLSDGLKEKDITLEVSKKAKEFILDKSYNRQYGARPMRRFIEKNIEDKLAQMLIKGELIHGKTVLIDMKEDEITAVIK</sequence>
<reference evidence="8 9" key="1">
    <citation type="submission" date="2017-04" db="EMBL/GenBank/DDBJ databases">
        <title>Monoglobus pectinilyticus 14 draft genome.</title>
        <authorList>
            <person name="Kim C."/>
            <person name="Rosendale D.I."/>
            <person name="Kelly W.J."/>
            <person name="Tannock G.W."/>
            <person name="Patchett M.L."/>
            <person name="Jordens J.Z."/>
        </authorList>
    </citation>
    <scope>NUCLEOTIDE SEQUENCE [LARGE SCALE GENOMIC DNA]</scope>
    <source>
        <strain evidence="8 9">14</strain>
    </source>
</reference>
<dbReference type="SMART" id="SM00382">
    <property type="entry name" value="AAA"/>
    <property type="match status" value="2"/>
</dbReference>
<feature type="compositionally biased region" description="Basic and acidic residues" evidence="5">
    <location>
        <begin position="117"/>
        <end position="133"/>
    </location>
</feature>
<evidence type="ECO:0000256" key="5">
    <source>
        <dbReference type="SAM" id="MobiDB-lite"/>
    </source>
</evidence>
<dbReference type="Gene3D" id="4.10.860.10">
    <property type="entry name" value="UVR domain"/>
    <property type="match status" value="1"/>
</dbReference>
<feature type="compositionally biased region" description="Basic residues" evidence="5">
    <location>
        <begin position="163"/>
        <end position="175"/>
    </location>
</feature>
<dbReference type="GO" id="GO:0034605">
    <property type="term" value="P:cellular response to heat"/>
    <property type="evidence" value="ECO:0007669"/>
    <property type="project" value="TreeGrafter"/>
</dbReference>
<dbReference type="Pfam" id="PF07724">
    <property type="entry name" value="AAA_2"/>
    <property type="match status" value="1"/>
</dbReference>
<dbReference type="InterPro" id="IPR050130">
    <property type="entry name" value="ClpA_ClpB"/>
</dbReference>
<dbReference type="InterPro" id="IPR041546">
    <property type="entry name" value="ClpA/ClpB_AAA_lid"/>
</dbReference>
<evidence type="ECO:0000256" key="3">
    <source>
        <dbReference type="ARBA" id="ARBA00023186"/>
    </source>
</evidence>
<evidence type="ECO:0000259" key="7">
    <source>
        <dbReference type="SMART" id="SM01086"/>
    </source>
</evidence>
<dbReference type="GO" id="GO:0008233">
    <property type="term" value="F:peptidase activity"/>
    <property type="evidence" value="ECO:0007669"/>
    <property type="project" value="UniProtKB-KW"/>
</dbReference>
<dbReference type="PROSITE" id="PS00871">
    <property type="entry name" value="CLPAB_2"/>
    <property type="match status" value="1"/>
</dbReference>
<dbReference type="Pfam" id="PF10431">
    <property type="entry name" value="ClpB_D2-small"/>
    <property type="match status" value="1"/>
</dbReference>
<keyword evidence="8" id="KW-0645">Protease</keyword>
<accession>A0A2K9P577</accession>
<feature type="compositionally biased region" description="Acidic residues" evidence="5">
    <location>
        <begin position="98"/>
        <end position="116"/>
    </location>
</feature>
<dbReference type="InterPro" id="IPR019489">
    <property type="entry name" value="Clp_ATPase_C"/>
</dbReference>
<proteinExistence type="predicted"/>
<dbReference type="FunFam" id="3.40.50.300:FF:000025">
    <property type="entry name" value="ATP-dependent Clp protease subunit"/>
    <property type="match status" value="1"/>
</dbReference>
<dbReference type="PANTHER" id="PTHR11638:SF175">
    <property type="entry name" value="ATP-DEPENDENT CLP PROTEASE, ATP-BINDING SUBUNIT CLPC"/>
    <property type="match status" value="1"/>
</dbReference>
<dbReference type="FunFam" id="3.40.50.300:FF:000010">
    <property type="entry name" value="Chaperone clpB 1, putative"/>
    <property type="match status" value="1"/>
</dbReference>
<evidence type="ECO:0000256" key="4">
    <source>
        <dbReference type="SAM" id="Coils"/>
    </source>
</evidence>
<dbReference type="RefSeq" id="WP_102366525.1">
    <property type="nucleotide sequence ID" value="NZ_CP020991.1"/>
</dbReference>
<dbReference type="GO" id="GO:0016887">
    <property type="term" value="F:ATP hydrolysis activity"/>
    <property type="evidence" value="ECO:0007669"/>
    <property type="project" value="InterPro"/>
</dbReference>
<dbReference type="Pfam" id="PF00004">
    <property type="entry name" value="AAA"/>
    <property type="match status" value="1"/>
</dbReference>
<feature type="domain" description="Clp ATPase C-terminal" evidence="7">
    <location>
        <begin position="713"/>
        <end position="802"/>
    </location>
</feature>
<dbReference type="GO" id="GO:0005737">
    <property type="term" value="C:cytoplasm"/>
    <property type="evidence" value="ECO:0007669"/>
    <property type="project" value="TreeGrafter"/>
</dbReference>
<keyword evidence="8" id="KW-0378">Hydrolase</keyword>
<dbReference type="GeneID" id="98063632"/>
<dbReference type="PRINTS" id="PR00300">
    <property type="entry name" value="CLPPROTEASEA"/>
</dbReference>
<dbReference type="EMBL" id="CP020991">
    <property type="protein sequence ID" value="AUO20404.1"/>
    <property type="molecule type" value="Genomic_DNA"/>
</dbReference>
<keyword evidence="3" id="KW-0143">Chaperone</keyword>
<keyword evidence="1" id="KW-0547">Nucleotide-binding</keyword>
<name>A0A2K9P577_9FIRM</name>
<evidence type="ECO:0000313" key="9">
    <source>
        <dbReference type="Proteomes" id="UP000235589"/>
    </source>
</evidence>
<feature type="domain" description="AAA+ ATPase" evidence="6">
    <location>
        <begin position="215"/>
        <end position="360"/>
    </location>
</feature>
<dbReference type="Gene3D" id="1.10.8.60">
    <property type="match status" value="2"/>
</dbReference>
<dbReference type="OrthoDB" id="9803641at2"/>
<protein>
    <submittedName>
        <fullName evidence="8">ATP-dependent Clp protease ATP-binding subunit ClpC</fullName>
    </submittedName>
</protein>
<keyword evidence="9" id="KW-1185">Reference proteome</keyword>
<organism evidence="8 9">
    <name type="scientific">Monoglobus pectinilyticus</name>
    <dbReference type="NCBI Taxonomy" id="1981510"/>
    <lineage>
        <taxon>Bacteria</taxon>
        <taxon>Bacillati</taxon>
        <taxon>Bacillota</taxon>
        <taxon>Clostridia</taxon>
        <taxon>Monoglobales</taxon>
        <taxon>Monoglobaceae</taxon>
        <taxon>Monoglobus</taxon>
    </lineage>
</organism>
<dbReference type="InterPro" id="IPR003593">
    <property type="entry name" value="AAA+_ATPase"/>
</dbReference>
<dbReference type="InterPro" id="IPR001270">
    <property type="entry name" value="ClpA/B"/>
</dbReference>